<reference evidence="6 7" key="1">
    <citation type="submission" date="2022-05" db="EMBL/GenBank/DDBJ databases">
        <title>Genome Resource of Streptomyces lavenduligriseus GA1-1, a Strain with Broad-Spectrum Antifungal Activity against Phytopathogenic Fungi.</title>
        <authorList>
            <person name="Qi D."/>
        </authorList>
    </citation>
    <scope>NUCLEOTIDE SEQUENCE [LARGE SCALE GENOMIC DNA]</scope>
    <source>
        <strain evidence="6 7">GA1-1</strain>
    </source>
</reference>
<comment type="pathway">
    <text evidence="1">Lipid metabolism; butanoate metabolism.</text>
</comment>
<dbReference type="EMBL" id="JAMCCK010000040">
    <property type="protein sequence ID" value="MCL3997009.1"/>
    <property type="molecule type" value="Genomic_DNA"/>
</dbReference>
<comment type="similarity">
    <text evidence="2">Belongs to the 3-hydroxyacyl-CoA dehydrogenase family.</text>
</comment>
<dbReference type="PANTHER" id="PTHR48075:SF5">
    <property type="entry name" value="3-HYDROXYBUTYRYL-COA DEHYDROGENASE"/>
    <property type="match status" value="1"/>
</dbReference>
<dbReference type="Pfam" id="PF02737">
    <property type="entry name" value="3HCDH_N"/>
    <property type="match status" value="1"/>
</dbReference>
<dbReference type="Pfam" id="PF00725">
    <property type="entry name" value="3HCDH"/>
    <property type="match status" value="1"/>
</dbReference>
<dbReference type="InterPro" id="IPR036291">
    <property type="entry name" value="NAD(P)-bd_dom_sf"/>
</dbReference>
<dbReference type="Gene3D" id="1.10.1040.10">
    <property type="entry name" value="N-(1-d-carboxylethyl)-l-norvaline Dehydrogenase, domain 2"/>
    <property type="match status" value="1"/>
</dbReference>
<dbReference type="RefSeq" id="WP_249491928.1">
    <property type="nucleotide sequence ID" value="NZ_JAMCCK010000040.1"/>
</dbReference>
<dbReference type="PANTHER" id="PTHR48075">
    <property type="entry name" value="3-HYDROXYACYL-COA DEHYDROGENASE FAMILY PROTEIN"/>
    <property type="match status" value="1"/>
</dbReference>
<gene>
    <name evidence="6" type="ORF">M4438_26485</name>
</gene>
<dbReference type="Proteomes" id="UP001202052">
    <property type="component" value="Unassembled WGS sequence"/>
</dbReference>
<keyword evidence="3" id="KW-0560">Oxidoreductase</keyword>
<feature type="domain" description="3-hydroxyacyl-CoA dehydrogenase NAD binding" evidence="5">
    <location>
        <begin position="7"/>
        <end position="180"/>
    </location>
</feature>
<proteinExistence type="inferred from homology"/>
<keyword evidence="7" id="KW-1185">Reference proteome</keyword>
<protein>
    <submittedName>
        <fullName evidence="6">3-hydroxyacyl-CoA dehydrogenase NAD-binding domain-containing protein</fullName>
    </submittedName>
</protein>
<dbReference type="PIRSF" id="PIRSF000105">
    <property type="entry name" value="HCDH"/>
    <property type="match status" value="1"/>
</dbReference>
<dbReference type="InterPro" id="IPR006108">
    <property type="entry name" value="3HC_DH_C"/>
</dbReference>
<evidence type="ECO:0000259" key="4">
    <source>
        <dbReference type="Pfam" id="PF00725"/>
    </source>
</evidence>
<feature type="domain" description="3-hydroxyacyl-CoA dehydrogenase C-terminal" evidence="4">
    <location>
        <begin position="189"/>
        <end position="257"/>
    </location>
</feature>
<dbReference type="InterPro" id="IPR006176">
    <property type="entry name" value="3-OHacyl-CoA_DH_NAD-bd"/>
</dbReference>
<organism evidence="6 7">
    <name type="scientific">Streptomyces lavenduligriseus</name>
    <dbReference type="NCBI Taxonomy" id="67315"/>
    <lineage>
        <taxon>Bacteria</taxon>
        <taxon>Bacillati</taxon>
        <taxon>Actinomycetota</taxon>
        <taxon>Actinomycetes</taxon>
        <taxon>Kitasatosporales</taxon>
        <taxon>Streptomycetaceae</taxon>
        <taxon>Streptomyces</taxon>
    </lineage>
</organism>
<evidence type="ECO:0000313" key="7">
    <source>
        <dbReference type="Proteomes" id="UP001202052"/>
    </source>
</evidence>
<evidence type="ECO:0000256" key="1">
    <source>
        <dbReference type="ARBA" id="ARBA00005086"/>
    </source>
</evidence>
<name>A0ABT0NZU8_9ACTN</name>
<accession>A0ABT0NZU8</accession>
<evidence type="ECO:0000256" key="2">
    <source>
        <dbReference type="ARBA" id="ARBA00009463"/>
    </source>
</evidence>
<dbReference type="InterPro" id="IPR008927">
    <property type="entry name" value="6-PGluconate_DH-like_C_sf"/>
</dbReference>
<dbReference type="InterPro" id="IPR013328">
    <property type="entry name" value="6PGD_dom2"/>
</dbReference>
<sequence>MTGPVRTVTVVGAGTIGLAWTTLFLAHGLDVRLSTRRTDAERAAREAVELFAPSLPAPPADPARLLDRLTIEPDVAKAVAGTDLVQENVREQLALKQELFAEAERAAPDHVLLLSSSSSLSADALGATMDDPSGLLVGHPFNPAHLMPLVELVPGTRTRPDAVERAAAFYRSLGKVPVALRRPLAGTPANRLQSALFREAVHLVAEGYLTAEEVDAVVTGSIGLRWGAVGPFQAFHLGGGPGGLRRMLGAVGDRMAAEWEHLGTPALTDDIVRTLAEQTERAYGQGADAYRRLAAARDARQGAVLAALRAGEDTGRADP</sequence>
<dbReference type="SUPFAM" id="SSF51735">
    <property type="entry name" value="NAD(P)-binding Rossmann-fold domains"/>
    <property type="match status" value="1"/>
</dbReference>
<evidence type="ECO:0000256" key="3">
    <source>
        <dbReference type="ARBA" id="ARBA00023002"/>
    </source>
</evidence>
<evidence type="ECO:0000259" key="5">
    <source>
        <dbReference type="Pfam" id="PF02737"/>
    </source>
</evidence>
<dbReference type="SUPFAM" id="SSF48179">
    <property type="entry name" value="6-phosphogluconate dehydrogenase C-terminal domain-like"/>
    <property type="match status" value="1"/>
</dbReference>
<dbReference type="Gene3D" id="3.40.50.720">
    <property type="entry name" value="NAD(P)-binding Rossmann-like Domain"/>
    <property type="match status" value="1"/>
</dbReference>
<evidence type="ECO:0000313" key="6">
    <source>
        <dbReference type="EMBL" id="MCL3997009.1"/>
    </source>
</evidence>
<dbReference type="InterPro" id="IPR022694">
    <property type="entry name" value="3-OHacyl-CoA_DH"/>
</dbReference>
<comment type="caution">
    <text evidence="6">The sequence shown here is derived from an EMBL/GenBank/DDBJ whole genome shotgun (WGS) entry which is preliminary data.</text>
</comment>